<dbReference type="EMBL" id="AVFL01000040">
    <property type="protein sequence ID" value="EWY36584.1"/>
    <property type="molecule type" value="Genomic_DNA"/>
</dbReference>
<keyword evidence="7" id="KW-1185">Reference proteome</keyword>
<keyword evidence="3" id="KW-0560">Oxidoreductase</keyword>
<protein>
    <recommendedName>
        <fullName evidence="1">Thioredoxin reductase</fullName>
    </recommendedName>
</protein>
<dbReference type="Pfam" id="PF07992">
    <property type="entry name" value="Pyr_redox_2"/>
    <property type="match status" value="1"/>
</dbReference>
<gene>
    <name evidence="6" type="ORF">N825_26470</name>
</gene>
<dbReference type="PANTHER" id="PTHR48105">
    <property type="entry name" value="THIOREDOXIN REDUCTASE 1-RELATED-RELATED"/>
    <property type="match status" value="1"/>
</dbReference>
<dbReference type="GO" id="GO:0016491">
    <property type="term" value="F:oxidoreductase activity"/>
    <property type="evidence" value="ECO:0007669"/>
    <property type="project" value="UniProtKB-KW"/>
</dbReference>
<feature type="domain" description="FAD/NAD(P)-binding" evidence="5">
    <location>
        <begin position="17"/>
        <end position="298"/>
    </location>
</feature>
<evidence type="ECO:0000256" key="1">
    <source>
        <dbReference type="ARBA" id="ARBA00018719"/>
    </source>
</evidence>
<dbReference type="PRINTS" id="PR00469">
    <property type="entry name" value="PNDRDTASEII"/>
</dbReference>
<evidence type="ECO:0000313" key="7">
    <source>
        <dbReference type="Proteomes" id="UP000019486"/>
    </source>
</evidence>
<accession>W9GS22</accession>
<evidence type="ECO:0000313" key="6">
    <source>
        <dbReference type="EMBL" id="EWY36584.1"/>
    </source>
</evidence>
<dbReference type="SUPFAM" id="SSF51905">
    <property type="entry name" value="FAD/NAD(P)-binding domain"/>
    <property type="match status" value="1"/>
</dbReference>
<feature type="region of interest" description="Disordered" evidence="4">
    <location>
        <begin position="315"/>
        <end position="344"/>
    </location>
</feature>
<dbReference type="AlphaFoldDB" id="W9GS22"/>
<reference evidence="6 7" key="1">
    <citation type="submission" date="2013-08" db="EMBL/GenBank/DDBJ databases">
        <title>The genome sequence of Skermanella stibiiresistens.</title>
        <authorList>
            <person name="Zhu W."/>
            <person name="Wang G."/>
        </authorList>
    </citation>
    <scope>NUCLEOTIDE SEQUENCE [LARGE SCALE GENOMIC DNA]</scope>
    <source>
        <strain evidence="6 7">SB22</strain>
    </source>
</reference>
<dbReference type="Gene3D" id="3.50.50.60">
    <property type="entry name" value="FAD/NAD(P)-binding domain"/>
    <property type="match status" value="2"/>
</dbReference>
<organism evidence="6 7">
    <name type="scientific">Skermanella stibiiresistens SB22</name>
    <dbReference type="NCBI Taxonomy" id="1385369"/>
    <lineage>
        <taxon>Bacteria</taxon>
        <taxon>Pseudomonadati</taxon>
        <taxon>Pseudomonadota</taxon>
        <taxon>Alphaproteobacteria</taxon>
        <taxon>Rhodospirillales</taxon>
        <taxon>Azospirillaceae</taxon>
        <taxon>Skermanella</taxon>
    </lineage>
</organism>
<dbReference type="PRINTS" id="PR00368">
    <property type="entry name" value="FADPNR"/>
</dbReference>
<evidence type="ECO:0000256" key="3">
    <source>
        <dbReference type="ARBA" id="ARBA00023002"/>
    </source>
</evidence>
<dbReference type="InterPro" id="IPR023753">
    <property type="entry name" value="FAD/NAD-binding_dom"/>
</dbReference>
<proteinExistence type="predicted"/>
<keyword evidence="2" id="KW-0285">Flavoprotein</keyword>
<sequence length="344" mass="36731">MASATALERNIMSGMLDCLIVGGGPGGLTAAIYLVRFRRNILVVDEAKSRCSWIPTSRNHAGFMEGVNGIELLERMRCQARQYGAEIGTGSVETIRRLDDGTFRATTGSGRELRAKTVILATGVIDDQPRLPDLFDAVQRGLIRVCPICDAFEVIDKKVAVIGHGRDALGEVLFIRGYTADLTLLTLGTPMNLTAEDRAKLAELDIRVIEEQVERVTEEDGRITKVILKGGVELAFDTLYSALGTLARSTLAGQVGAGMNEQGRVIVDAHCQTSIPGFYAAGDVVEGLNQISVSMGQAAVAATAIHNLLRQRDGLIPPFKTPADPKPKPTGETTLSEGAAEAGD</sequence>
<evidence type="ECO:0000256" key="2">
    <source>
        <dbReference type="ARBA" id="ARBA00022630"/>
    </source>
</evidence>
<evidence type="ECO:0000259" key="5">
    <source>
        <dbReference type="Pfam" id="PF07992"/>
    </source>
</evidence>
<dbReference type="Proteomes" id="UP000019486">
    <property type="component" value="Unassembled WGS sequence"/>
</dbReference>
<evidence type="ECO:0000256" key="4">
    <source>
        <dbReference type="SAM" id="MobiDB-lite"/>
    </source>
</evidence>
<dbReference type="InterPro" id="IPR036188">
    <property type="entry name" value="FAD/NAD-bd_sf"/>
</dbReference>
<dbReference type="STRING" id="1385369.N825_26470"/>
<name>W9GS22_9PROT</name>
<dbReference type="InterPro" id="IPR050097">
    <property type="entry name" value="Ferredoxin-NADP_redctase_2"/>
</dbReference>
<comment type="caution">
    <text evidence="6">The sequence shown here is derived from an EMBL/GenBank/DDBJ whole genome shotgun (WGS) entry which is preliminary data.</text>
</comment>